<feature type="chain" id="PRO_5020896298" description="Lipoprotein" evidence="1">
    <location>
        <begin position="29"/>
        <end position="266"/>
    </location>
</feature>
<dbReference type="RefSeq" id="WP_130609508.1">
    <property type="nucleotide sequence ID" value="NZ_SGIU01000001.1"/>
</dbReference>
<dbReference type="PROSITE" id="PS51257">
    <property type="entry name" value="PROKAR_LIPOPROTEIN"/>
    <property type="match status" value="1"/>
</dbReference>
<feature type="signal peptide" evidence="1">
    <location>
        <begin position="1"/>
        <end position="28"/>
    </location>
</feature>
<dbReference type="EMBL" id="SGIU01000001">
    <property type="protein sequence ID" value="TAI48801.1"/>
    <property type="molecule type" value="Genomic_DNA"/>
</dbReference>
<proteinExistence type="predicted"/>
<keyword evidence="1" id="KW-0732">Signal</keyword>
<organism evidence="2 3">
    <name type="scientific">Flagellimonas allohymeniacidonis</name>
    <dbReference type="NCBI Taxonomy" id="2517819"/>
    <lineage>
        <taxon>Bacteria</taxon>
        <taxon>Pseudomonadati</taxon>
        <taxon>Bacteroidota</taxon>
        <taxon>Flavobacteriia</taxon>
        <taxon>Flavobacteriales</taxon>
        <taxon>Flavobacteriaceae</taxon>
        <taxon>Flagellimonas</taxon>
    </lineage>
</organism>
<evidence type="ECO:0000256" key="1">
    <source>
        <dbReference type="SAM" id="SignalP"/>
    </source>
</evidence>
<sequence length="266" mass="28379">MNKLLRKIPTLLVLGTLMVLTQACSEDAEPVGGDIELSQTELQTILDVDDAAGVADQALTELFANSGAATKGLSLTQKNDCYSAEYSQSGFVATFNNCVLNGTDNVNGTLIVTYEVGNESAAFTATYQDFFVGTLKINGTRSYTLTANAEQNAFFFNVTSEISVEFEDGNVISENGTKTFGLIFGDTIETTSFTLSGSWTVTANGNTYAIESDEDLEGNFGCEHFTSGSMDVEKNGLTVNVDFGDGECDDKATLTYPNGATEELTL</sequence>
<dbReference type="Proteomes" id="UP000291981">
    <property type="component" value="Unassembled WGS sequence"/>
</dbReference>
<evidence type="ECO:0000313" key="2">
    <source>
        <dbReference type="EMBL" id="TAI48801.1"/>
    </source>
</evidence>
<evidence type="ECO:0008006" key="4">
    <source>
        <dbReference type="Google" id="ProtNLM"/>
    </source>
</evidence>
<dbReference type="AlphaFoldDB" id="A0A4Q8QED5"/>
<evidence type="ECO:0000313" key="3">
    <source>
        <dbReference type="Proteomes" id="UP000291981"/>
    </source>
</evidence>
<gene>
    <name evidence="2" type="ORF">EW142_03105</name>
</gene>
<protein>
    <recommendedName>
        <fullName evidence="4">Lipoprotein</fullName>
    </recommendedName>
</protein>
<accession>A0A4Q8QED5</accession>
<name>A0A4Q8QED5_9FLAO</name>
<dbReference type="OrthoDB" id="1114031at2"/>
<comment type="caution">
    <text evidence="2">The sequence shown here is derived from an EMBL/GenBank/DDBJ whole genome shotgun (WGS) entry which is preliminary data.</text>
</comment>
<reference evidence="2 3" key="1">
    <citation type="submission" date="2019-02" db="EMBL/GenBank/DDBJ databases">
        <title>Draft genome sequence of Muricauda sp. 176CP4-71.</title>
        <authorList>
            <person name="Park J.-S."/>
        </authorList>
    </citation>
    <scope>NUCLEOTIDE SEQUENCE [LARGE SCALE GENOMIC DNA]</scope>
    <source>
        <strain evidence="2 3">176CP4-71</strain>
    </source>
</reference>
<keyword evidence="3" id="KW-1185">Reference proteome</keyword>